<dbReference type="STRING" id="86416.Clopa_0821"/>
<protein>
    <submittedName>
        <fullName evidence="4">2-keto-4-pentenoate hydratase/2-oxohepta-3-ene-1,7-dioic acid hydratase</fullName>
    </submittedName>
</protein>
<dbReference type="eggNOG" id="COG0179">
    <property type="taxonomic scope" value="Bacteria"/>
</dbReference>
<dbReference type="Pfam" id="PF01557">
    <property type="entry name" value="FAA_hydrolase"/>
    <property type="match status" value="1"/>
</dbReference>
<name>R4K260_CLOPA</name>
<keyword evidence="5" id="KW-1185">Reference proteome</keyword>
<dbReference type="RefSeq" id="WP_015614170.1">
    <property type="nucleotide sequence ID" value="NC_021182.1"/>
</dbReference>
<evidence type="ECO:0000313" key="4">
    <source>
        <dbReference type="EMBL" id="AGK95846.1"/>
    </source>
</evidence>
<dbReference type="InterPro" id="IPR036663">
    <property type="entry name" value="Fumarylacetoacetase_C_sf"/>
</dbReference>
<dbReference type="FunFam" id="3.90.850.10:FF:000002">
    <property type="entry name" value="2-hydroxyhepta-2,4-diene-1,7-dioate isomerase"/>
    <property type="match status" value="1"/>
</dbReference>
<dbReference type="Proteomes" id="UP000013523">
    <property type="component" value="Chromosome"/>
</dbReference>
<dbReference type="PANTHER" id="PTHR42796:SF4">
    <property type="entry name" value="FUMARYLACETOACETATE HYDROLASE DOMAIN-CONTAINING PROTEIN 2A"/>
    <property type="match status" value="1"/>
</dbReference>
<dbReference type="GO" id="GO:0046872">
    <property type="term" value="F:metal ion binding"/>
    <property type="evidence" value="ECO:0007669"/>
    <property type="project" value="UniProtKB-KW"/>
</dbReference>
<dbReference type="AlphaFoldDB" id="R4K260"/>
<dbReference type="SUPFAM" id="SSF56529">
    <property type="entry name" value="FAH"/>
    <property type="match status" value="1"/>
</dbReference>
<dbReference type="GO" id="GO:0016853">
    <property type="term" value="F:isomerase activity"/>
    <property type="evidence" value="ECO:0007669"/>
    <property type="project" value="UniProtKB-ARBA"/>
</dbReference>
<dbReference type="GO" id="GO:0019752">
    <property type="term" value="P:carboxylic acid metabolic process"/>
    <property type="evidence" value="ECO:0007669"/>
    <property type="project" value="UniProtKB-ARBA"/>
</dbReference>
<dbReference type="InterPro" id="IPR011234">
    <property type="entry name" value="Fumarylacetoacetase-like_C"/>
</dbReference>
<accession>R4K260</accession>
<dbReference type="Gene3D" id="3.90.850.10">
    <property type="entry name" value="Fumarylacetoacetase-like, C-terminal domain"/>
    <property type="match status" value="1"/>
</dbReference>
<reference evidence="4 5" key="1">
    <citation type="submission" date="2012-01" db="EMBL/GenBank/DDBJ databases">
        <title>Complete sequence of chromosome of Clostridium pasteurianum BC1.</title>
        <authorList>
            <consortium name="US DOE Joint Genome Institute"/>
            <person name="Lucas S."/>
            <person name="Han J."/>
            <person name="Lapidus A."/>
            <person name="Cheng J.-F."/>
            <person name="Goodwin L."/>
            <person name="Pitluck S."/>
            <person name="Peters L."/>
            <person name="Mikhailova N."/>
            <person name="Teshima H."/>
            <person name="Detter J.C."/>
            <person name="Han C."/>
            <person name="Tapia R."/>
            <person name="Land M."/>
            <person name="Hauser L."/>
            <person name="Kyrpides N."/>
            <person name="Ivanova N."/>
            <person name="Pagani I."/>
            <person name="Dunn J."/>
            <person name="Taghavi S."/>
            <person name="Francis A."/>
            <person name="van der Lelie D."/>
            <person name="Woyke T."/>
        </authorList>
    </citation>
    <scope>NUCLEOTIDE SEQUENCE [LARGE SCALE GENOMIC DNA]</scope>
    <source>
        <strain evidence="4 5">BC1</strain>
    </source>
</reference>
<dbReference type="KEGG" id="cpas:Clopa_0821"/>
<proteinExistence type="inferred from homology"/>
<dbReference type="HOGENOM" id="CLU_028458_3_1_9"/>
<sequence>MKFVTFLVDNEKKLGMLNRDMTKVVNINNLNLYRTYNDMMDLIKNSSRHDLKLLKKVYDEESCIRENGYSIDNIKICTPIETLESDILCLGLNYREHVEETARSFKDDSIDIPEYPVYFSKRAVSPIGPGDNIDSHGEVTEQLDYEVELAVIIGKDGINIAKEDAEEYIFGYTIMNDVSARDVQQRHVQWYRGKSLDTFTSLGPCIVHKSELKFPVELDLCSKVNGELRQNSNTKNFIFDIPTIIHDISQGMTLRAGDIIATGTPSGVGMGFKPPKFLKKGDVVQCEVENIGVLENKIV</sequence>
<dbReference type="EMBL" id="CP003261">
    <property type="protein sequence ID" value="AGK95846.1"/>
    <property type="molecule type" value="Genomic_DNA"/>
</dbReference>
<comment type="similarity">
    <text evidence="1">Belongs to the FAH family.</text>
</comment>
<dbReference type="InterPro" id="IPR051121">
    <property type="entry name" value="FAH"/>
</dbReference>
<feature type="domain" description="Fumarylacetoacetase-like C-terminal" evidence="3">
    <location>
        <begin position="87"/>
        <end position="299"/>
    </location>
</feature>
<keyword evidence="2" id="KW-0479">Metal-binding</keyword>
<organism evidence="4 5">
    <name type="scientific">Clostridium pasteurianum BC1</name>
    <dbReference type="NCBI Taxonomy" id="86416"/>
    <lineage>
        <taxon>Bacteria</taxon>
        <taxon>Bacillati</taxon>
        <taxon>Bacillota</taxon>
        <taxon>Clostridia</taxon>
        <taxon>Eubacteriales</taxon>
        <taxon>Clostridiaceae</taxon>
        <taxon>Clostridium</taxon>
    </lineage>
</organism>
<dbReference type="OrthoDB" id="9805307at2"/>
<gene>
    <name evidence="4" type="ORF">Clopa_0821</name>
</gene>
<evidence type="ECO:0000313" key="5">
    <source>
        <dbReference type="Proteomes" id="UP000013523"/>
    </source>
</evidence>
<evidence type="ECO:0000259" key="3">
    <source>
        <dbReference type="Pfam" id="PF01557"/>
    </source>
</evidence>
<evidence type="ECO:0000256" key="2">
    <source>
        <dbReference type="ARBA" id="ARBA00022723"/>
    </source>
</evidence>
<dbReference type="PANTHER" id="PTHR42796">
    <property type="entry name" value="FUMARYLACETOACETATE HYDROLASE DOMAIN-CONTAINING PROTEIN 2A-RELATED"/>
    <property type="match status" value="1"/>
</dbReference>
<dbReference type="PATRIC" id="fig|86416.3.peg.810"/>
<evidence type="ECO:0000256" key="1">
    <source>
        <dbReference type="ARBA" id="ARBA00010211"/>
    </source>
</evidence>